<comment type="caution">
    <text evidence="3">The sequence shown here is derived from an EMBL/GenBank/DDBJ whole genome shotgun (WGS) entry which is preliminary data.</text>
</comment>
<name>A0A934KNC2_9BACT</name>
<protein>
    <submittedName>
        <fullName evidence="3">Phosphoesterase</fullName>
    </submittedName>
</protein>
<keyword evidence="2" id="KW-0732">Signal</keyword>
<feature type="chain" id="PRO_5037390105" evidence="2">
    <location>
        <begin position="20"/>
        <end position="377"/>
    </location>
</feature>
<dbReference type="InterPro" id="IPR007312">
    <property type="entry name" value="Phosphoesterase"/>
</dbReference>
<dbReference type="GO" id="GO:0009395">
    <property type="term" value="P:phospholipid catabolic process"/>
    <property type="evidence" value="ECO:0007669"/>
    <property type="project" value="TreeGrafter"/>
</dbReference>
<dbReference type="EMBL" id="JAEKNN010000026">
    <property type="protein sequence ID" value="MBJ7608925.1"/>
    <property type="molecule type" value="Genomic_DNA"/>
</dbReference>
<dbReference type="Proteomes" id="UP000614410">
    <property type="component" value="Unassembled WGS sequence"/>
</dbReference>
<reference evidence="3 4" key="1">
    <citation type="submission" date="2020-10" db="EMBL/GenBank/DDBJ databases">
        <title>Ca. Dormibacterota MAGs.</title>
        <authorList>
            <person name="Montgomery K."/>
        </authorList>
    </citation>
    <scope>NUCLEOTIDE SEQUENCE [LARGE SCALE GENOMIC DNA]</scope>
    <source>
        <strain evidence="3">Mitchell_Peninsula_5</strain>
    </source>
</reference>
<evidence type="ECO:0000256" key="2">
    <source>
        <dbReference type="SAM" id="SignalP"/>
    </source>
</evidence>
<accession>A0A934KNC2</accession>
<feature type="signal peptide" evidence="2">
    <location>
        <begin position="1"/>
        <end position="19"/>
    </location>
</feature>
<dbReference type="PANTHER" id="PTHR31956:SF8">
    <property type="entry name" value="ACID PHOSPHATASE PHOA (AFU_ORTHOLOGUE AFUA_1G03570)"/>
    <property type="match status" value="1"/>
</dbReference>
<dbReference type="PANTHER" id="PTHR31956">
    <property type="entry name" value="NON-SPECIFIC PHOSPHOLIPASE C4-RELATED"/>
    <property type="match status" value="1"/>
</dbReference>
<keyword evidence="1" id="KW-0378">Hydrolase</keyword>
<proteinExistence type="predicted"/>
<evidence type="ECO:0000313" key="3">
    <source>
        <dbReference type="EMBL" id="MBJ7608925.1"/>
    </source>
</evidence>
<sequence>MAAVAAALSLSWVPVRAVAASATEGIPAYDHVVVLVLENESFASTFGPGSPAHYLNGTLVPKGAIDDQYYGTGHVSLDNYIAMTSAQPANPSTSSDCLGQNLYTCAQTTAVSAGGRNLGDQLDDAHRSWAGYMDSMPSPCFHAQYSPTAGADQYQGNSTAAPAGNYADRHNPFVYYPDIVGNDTRCRAHDVPYTQLSIDIAGGTVPAFAFITPDTCHDGHDSPCAGGQAGGLTSADAWLSGNVPPLLDYLSSHNGLLLVTFDEASTSDTSGCCHGGLGGTPGFGGRVGLLAIGPGVSPGQVIHTPYDHASLLRTVEDVFGITEHLNNAAPSVPMNDLFAPSAGQVPEAPTVVLLPLIGLALVIRRWRSHPARVVQAH</sequence>
<dbReference type="GO" id="GO:0016788">
    <property type="term" value="F:hydrolase activity, acting on ester bonds"/>
    <property type="evidence" value="ECO:0007669"/>
    <property type="project" value="InterPro"/>
</dbReference>
<dbReference type="AlphaFoldDB" id="A0A934KNC2"/>
<gene>
    <name evidence="3" type="ORF">JF887_05780</name>
</gene>
<dbReference type="InterPro" id="IPR017850">
    <property type="entry name" value="Alkaline_phosphatase_core_sf"/>
</dbReference>
<dbReference type="Pfam" id="PF04185">
    <property type="entry name" value="Phosphoesterase"/>
    <property type="match status" value="1"/>
</dbReference>
<evidence type="ECO:0000256" key="1">
    <source>
        <dbReference type="ARBA" id="ARBA00022801"/>
    </source>
</evidence>
<organism evidence="3 4">
    <name type="scientific">Candidatus Amunia macphersoniae</name>
    <dbReference type="NCBI Taxonomy" id="3127014"/>
    <lineage>
        <taxon>Bacteria</taxon>
        <taxon>Bacillati</taxon>
        <taxon>Candidatus Dormiibacterota</taxon>
        <taxon>Candidatus Dormibacteria</taxon>
        <taxon>Candidatus Aeolococcales</taxon>
        <taxon>Candidatus Aeolococcaceae</taxon>
        <taxon>Candidatus Amunia</taxon>
    </lineage>
</organism>
<dbReference type="Gene3D" id="3.40.720.10">
    <property type="entry name" value="Alkaline Phosphatase, subunit A"/>
    <property type="match status" value="1"/>
</dbReference>
<evidence type="ECO:0000313" key="4">
    <source>
        <dbReference type="Proteomes" id="UP000614410"/>
    </source>
</evidence>